<dbReference type="Pfam" id="PF13817">
    <property type="entry name" value="DDE_Tnp_IS66_C"/>
    <property type="match status" value="1"/>
</dbReference>
<organism evidence="5">
    <name type="scientific">Lacrimispora sp. BS-2</name>
    <dbReference type="NCBI Taxonomy" id="3151850"/>
    <lineage>
        <taxon>Bacteria</taxon>
        <taxon>Bacillati</taxon>
        <taxon>Bacillota</taxon>
        <taxon>Clostridia</taxon>
        <taxon>Lachnospirales</taxon>
        <taxon>Lachnospiraceae</taxon>
        <taxon>Lacrimispora</taxon>
    </lineage>
</organism>
<dbReference type="InterPro" id="IPR039552">
    <property type="entry name" value="IS66_C"/>
</dbReference>
<dbReference type="InterPro" id="IPR052344">
    <property type="entry name" value="Transposase-related"/>
</dbReference>
<dbReference type="Pfam" id="PF03050">
    <property type="entry name" value="DDE_Tnp_IS66"/>
    <property type="match status" value="1"/>
</dbReference>
<name>A0AAU7PUQ0_9FIRM</name>
<feature type="domain" description="Transposase IS66 C-terminal" evidence="3">
    <location>
        <begin position="499"/>
        <end position="540"/>
    </location>
</feature>
<evidence type="ECO:0000256" key="1">
    <source>
        <dbReference type="SAM" id="Coils"/>
    </source>
</evidence>
<dbReference type="AlphaFoldDB" id="A0AAU7PUQ0"/>
<dbReference type="EMBL" id="CP157940">
    <property type="protein sequence ID" value="XBS55930.1"/>
    <property type="molecule type" value="Genomic_DNA"/>
</dbReference>
<accession>A0AAU7PUQ0</accession>
<dbReference type="RefSeq" id="WP_349945177.1">
    <property type="nucleotide sequence ID" value="NZ_CP157940.1"/>
</dbReference>
<evidence type="ECO:0000313" key="4">
    <source>
        <dbReference type="EMBL" id="XBS53274.1"/>
    </source>
</evidence>
<dbReference type="PANTHER" id="PTHR33678">
    <property type="entry name" value="BLL1576 PROTEIN"/>
    <property type="match status" value="1"/>
</dbReference>
<evidence type="ECO:0000259" key="2">
    <source>
        <dbReference type="Pfam" id="PF03050"/>
    </source>
</evidence>
<evidence type="ECO:0000313" key="5">
    <source>
        <dbReference type="EMBL" id="XBS55930.1"/>
    </source>
</evidence>
<evidence type="ECO:0000259" key="3">
    <source>
        <dbReference type="Pfam" id="PF13817"/>
    </source>
</evidence>
<feature type="coiled-coil region" evidence="1">
    <location>
        <begin position="37"/>
        <end position="64"/>
    </location>
</feature>
<dbReference type="NCBIfam" id="NF033517">
    <property type="entry name" value="transpos_IS66"/>
    <property type="match status" value="1"/>
</dbReference>
<feature type="domain" description="Transposase IS66 central" evidence="2">
    <location>
        <begin position="200"/>
        <end position="492"/>
    </location>
</feature>
<dbReference type="InterPro" id="IPR004291">
    <property type="entry name" value="Transposase_IS66_central"/>
</dbReference>
<protein>
    <submittedName>
        <fullName evidence="5">IS66 family transposase</fullName>
    </submittedName>
</protein>
<sequence>MNKSTITPDELNKLPKDLLISMYMQLNESFTVIREQNERIQSQNDQLMKKISGLQENLAVLTQQRFGRKTEQTSQINGQLSFDLDNSCVLNEAEKTVEDGIPKEPDIETVMIIKQRKSKGKRETDLKDIDTVVEEHTLSDERLEALFPFGYHRLPNEVYKDLEYIPAKFLVHEHHVAIYAGKNDTGIIRADRPERLLKNSILTPALAASIFNAKYVNAVPINRLSEEFLRNDVRISRQVMAGWMIRLSERYLGPVYREMHRRILESRLIHCDETPFKVVDDGRSPNSKNYMWVYHTSTRYGSPPIFLYEYQPTRKADNPRRFLEGYSGILMTDGYQVYHTLANERPDELKVAGCWAHAKRRWTELIKSIGKGTANGLIADEANRRISAIYHIDNMYKEASAEERLDNRKKSVKPLVDAYFEWLKRLQARPDIDKGSKTYGAITYSLNQERYLRTFLEDEMIPLDNNDAERSIKAFCVGKHNWHIVDSVNGAHASGVLYSIAETAKANGLKPYEYFRYLLEQMLIHLDDEPKDYIGDLVPWSVKIPECCKKLKK</sequence>
<proteinExistence type="predicted"/>
<dbReference type="EMBL" id="CP157940">
    <property type="protein sequence ID" value="XBS53274.1"/>
    <property type="molecule type" value="Genomic_DNA"/>
</dbReference>
<gene>
    <name evidence="5" type="ORF">ABFV83_09140</name>
    <name evidence="4" type="ORF">ABFV83_15800</name>
</gene>
<keyword evidence="1" id="KW-0175">Coiled coil</keyword>
<reference evidence="5" key="1">
    <citation type="submission" date="2024-06" db="EMBL/GenBank/DDBJ databases">
        <title>Lacrimispora cavernae sp. nov., a novel anaerobe isolated from bat guano pile inside a cave.</title>
        <authorList>
            <person name="Miller S.L."/>
            <person name="Lu N."/>
            <person name="King J."/>
            <person name="Sankaranarayanan K."/>
            <person name="Lawson P.A."/>
        </authorList>
    </citation>
    <scope>NUCLEOTIDE SEQUENCE</scope>
    <source>
        <strain evidence="5">BS-2</strain>
    </source>
</reference>